<dbReference type="PANTHER" id="PTHR48027">
    <property type="entry name" value="HETEROGENEOUS NUCLEAR RIBONUCLEOPROTEIN 87F-RELATED"/>
    <property type="match status" value="1"/>
</dbReference>
<evidence type="ECO:0000259" key="3">
    <source>
        <dbReference type="PROSITE" id="PS50102"/>
    </source>
</evidence>
<evidence type="ECO:0000256" key="1">
    <source>
        <dbReference type="ARBA" id="ARBA00022884"/>
    </source>
</evidence>
<dbReference type="GeneID" id="30014147"/>
<dbReference type="Proteomes" id="UP000078343">
    <property type="component" value="Unassembled WGS sequence"/>
</dbReference>
<feature type="domain" description="RRM" evidence="3">
    <location>
        <begin position="330"/>
        <end position="407"/>
    </location>
</feature>
<evidence type="ECO:0000313" key="4">
    <source>
        <dbReference type="EMBL" id="OAP55827.1"/>
    </source>
</evidence>
<accession>A0A178Z7U0</accession>
<dbReference type="CDD" id="cd00590">
    <property type="entry name" value="RRM_SF"/>
    <property type="match status" value="1"/>
</dbReference>
<gene>
    <name evidence="4" type="ORF">AYL99_09979</name>
</gene>
<reference evidence="4 5" key="1">
    <citation type="submission" date="2016-04" db="EMBL/GenBank/DDBJ databases">
        <title>Draft genome of Fonsecaea erecta CBS 125763.</title>
        <authorList>
            <person name="Weiss V.A."/>
            <person name="Vicente V.A."/>
            <person name="Raittz R.T."/>
            <person name="Moreno L.F."/>
            <person name="De Souza E.M."/>
            <person name="Pedrosa F.O."/>
            <person name="Steffens M.B."/>
            <person name="Faoro H."/>
            <person name="Tadra-Sfeir M.Z."/>
            <person name="Najafzadeh M.J."/>
            <person name="Felipe M.S."/>
            <person name="Teixeira M."/>
            <person name="Sun J."/>
            <person name="Xi L."/>
            <person name="Gomes R."/>
            <person name="De Azevedo C.M."/>
            <person name="Salgado C.G."/>
            <person name="Da Silva M.B."/>
            <person name="Nascimento M.F."/>
            <person name="Queiroz-Telles F."/>
            <person name="Attili D.S."/>
            <person name="Gorbushina A."/>
        </authorList>
    </citation>
    <scope>NUCLEOTIDE SEQUENCE [LARGE SCALE GENOMIC DNA]</scope>
    <source>
        <strain evidence="4 5">CBS 125763</strain>
    </source>
</reference>
<dbReference type="InterPro" id="IPR035979">
    <property type="entry name" value="RBD_domain_sf"/>
</dbReference>
<keyword evidence="1 2" id="KW-0694">RNA-binding</keyword>
<dbReference type="SMART" id="SM00360">
    <property type="entry name" value="RRM"/>
    <property type="match status" value="2"/>
</dbReference>
<dbReference type="GO" id="GO:0003723">
    <property type="term" value="F:RNA binding"/>
    <property type="evidence" value="ECO:0007669"/>
    <property type="project" value="UniProtKB-UniRule"/>
</dbReference>
<dbReference type="OrthoDB" id="410044at2759"/>
<sequence length="583" mass="63583">MPALPTLPITFPRSASSTPNPEIVAISGDMATTKLDGEQSRVEPAQAVQGSTSLPASLKDANTDFEVDEAHRPAQTAIEPSAEDDVFGAPSSVTINNNQAHAIARRIVNNLRAPAGYNGFVPRADRVSQVPNAANAQGLYPPTALIFVANLSKNRSEDQLELACHQTFDDYGPNHVKIRRDRNQHPFAFVQFEKDEDATAAVAGAYGLVMDGRKIRIEQAKAERAVILSKTDGTMVTEAETRGILERYGPLELVVPTTMANRRHGGSGDGMYVKFAFYLDCRDALKLFQNHTSGYQLFMAPSLEPRFRVGPDGGAVVGGFSAPRSTIDQKSIYVGNLPEGTTRAHVEELFGEFGVIVQVNVIKKVYDNDAVNIFAFVEYTTAHEADRAASADRYMHGLKLRVEQKEYSARRPSGRLTAPNLRVQPQHNRPRRAYGDQNAGYAVHQNNMNYNAGGTPEVYHRGHGQAVGSHGMAPHQMTPPATIQYNHQGIPQPMYATPQHASAYGFGTMTPPSHSGMTYSNMSHMLPAGLFSPTPTHNMDHNQNQNAFVGPANGHPSQIFQSPPVYVGHSISTIPETNEEGQY</sequence>
<comment type="caution">
    <text evidence="4">The sequence shown here is derived from an EMBL/GenBank/DDBJ whole genome shotgun (WGS) entry which is preliminary data.</text>
</comment>
<dbReference type="InterPro" id="IPR052462">
    <property type="entry name" value="SLIRP/GR-RBP-like"/>
</dbReference>
<name>A0A178Z7U0_9EURO</name>
<protein>
    <recommendedName>
        <fullName evidence="3">RRM domain-containing protein</fullName>
    </recommendedName>
</protein>
<organism evidence="4 5">
    <name type="scientific">Fonsecaea erecta</name>
    <dbReference type="NCBI Taxonomy" id="1367422"/>
    <lineage>
        <taxon>Eukaryota</taxon>
        <taxon>Fungi</taxon>
        <taxon>Dikarya</taxon>
        <taxon>Ascomycota</taxon>
        <taxon>Pezizomycotina</taxon>
        <taxon>Eurotiomycetes</taxon>
        <taxon>Chaetothyriomycetidae</taxon>
        <taxon>Chaetothyriales</taxon>
        <taxon>Herpotrichiellaceae</taxon>
        <taxon>Fonsecaea</taxon>
    </lineage>
</organism>
<evidence type="ECO:0000256" key="2">
    <source>
        <dbReference type="PROSITE-ProRule" id="PRU00176"/>
    </source>
</evidence>
<dbReference type="InterPro" id="IPR012677">
    <property type="entry name" value="Nucleotide-bd_a/b_plait_sf"/>
</dbReference>
<feature type="domain" description="RRM" evidence="3">
    <location>
        <begin position="144"/>
        <end position="222"/>
    </location>
</feature>
<dbReference type="PROSITE" id="PS50102">
    <property type="entry name" value="RRM"/>
    <property type="match status" value="2"/>
</dbReference>
<dbReference type="Gene3D" id="3.30.70.330">
    <property type="match status" value="2"/>
</dbReference>
<proteinExistence type="predicted"/>
<dbReference type="AlphaFoldDB" id="A0A178Z7U0"/>
<dbReference type="RefSeq" id="XP_018689194.1">
    <property type="nucleotide sequence ID" value="XM_018841485.1"/>
</dbReference>
<dbReference type="Pfam" id="PF00076">
    <property type="entry name" value="RRM_1"/>
    <property type="match status" value="2"/>
</dbReference>
<dbReference type="SUPFAM" id="SSF54928">
    <property type="entry name" value="RNA-binding domain, RBD"/>
    <property type="match status" value="2"/>
</dbReference>
<keyword evidence="5" id="KW-1185">Reference proteome</keyword>
<dbReference type="STRING" id="1367422.A0A178Z7U0"/>
<dbReference type="EMBL" id="LVYI01000010">
    <property type="protein sequence ID" value="OAP55827.1"/>
    <property type="molecule type" value="Genomic_DNA"/>
</dbReference>
<evidence type="ECO:0000313" key="5">
    <source>
        <dbReference type="Proteomes" id="UP000078343"/>
    </source>
</evidence>
<dbReference type="InterPro" id="IPR000504">
    <property type="entry name" value="RRM_dom"/>
</dbReference>